<accession>A0A1L8TM53</accession>
<evidence type="ECO:0000256" key="1">
    <source>
        <dbReference type="ARBA" id="ARBA00004141"/>
    </source>
</evidence>
<organism evidence="6 7">
    <name type="scientific">Enterococcus hermanniensis</name>
    <dbReference type="NCBI Taxonomy" id="249189"/>
    <lineage>
        <taxon>Bacteria</taxon>
        <taxon>Bacillati</taxon>
        <taxon>Bacillota</taxon>
        <taxon>Bacilli</taxon>
        <taxon>Lactobacillales</taxon>
        <taxon>Enterococcaceae</taxon>
        <taxon>Enterococcus</taxon>
    </lineage>
</organism>
<dbReference type="Proteomes" id="UP000182077">
    <property type="component" value="Unassembled WGS sequence"/>
</dbReference>
<protein>
    <recommendedName>
        <fullName evidence="5">Probable membrane transporter protein</fullName>
    </recommendedName>
</protein>
<comment type="subcellular location">
    <subcellularLocation>
        <location evidence="5">Cell membrane</location>
        <topology evidence="5">Multi-pass membrane protein</topology>
    </subcellularLocation>
    <subcellularLocation>
        <location evidence="1">Membrane</location>
        <topology evidence="1">Multi-pass membrane protein</topology>
    </subcellularLocation>
</comment>
<feature type="transmembrane region" description="Helical" evidence="5">
    <location>
        <begin position="132"/>
        <end position="149"/>
    </location>
</feature>
<evidence type="ECO:0000313" key="7">
    <source>
        <dbReference type="Proteomes" id="UP000182077"/>
    </source>
</evidence>
<dbReference type="InterPro" id="IPR002781">
    <property type="entry name" value="TM_pro_TauE-like"/>
</dbReference>
<keyword evidence="5" id="KW-1003">Cell membrane</keyword>
<dbReference type="GO" id="GO:0005886">
    <property type="term" value="C:plasma membrane"/>
    <property type="evidence" value="ECO:0007669"/>
    <property type="project" value="UniProtKB-SubCell"/>
</dbReference>
<evidence type="ECO:0000256" key="3">
    <source>
        <dbReference type="ARBA" id="ARBA00022989"/>
    </source>
</evidence>
<comment type="similarity">
    <text evidence="5">Belongs to the 4-toluene sulfonate uptake permease (TSUP) (TC 2.A.102) family.</text>
</comment>
<dbReference type="OrthoDB" id="357960at2"/>
<evidence type="ECO:0000256" key="5">
    <source>
        <dbReference type="RuleBase" id="RU363041"/>
    </source>
</evidence>
<evidence type="ECO:0000313" key="6">
    <source>
        <dbReference type="EMBL" id="OJG45303.1"/>
    </source>
</evidence>
<feature type="transmembrane region" description="Helical" evidence="5">
    <location>
        <begin position="200"/>
        <end position="227"/>
    </location>
</feature>
<evidence type="ECO:0000256" key="4">
    <source>
        <dbReference type="ARBA" id="ARBA00023136"/>
    </source>
</evidence>
<dbReference type="AlphaFoldDB" id="A0A1L8TM53"/>
<comment type="caution">
    <text evidence="6">The sequence shown here is derived from an EMBL/GenBank/DDBJ whole genome shotgun (WGS) entry which is preliminary data.</text>
</comment>
<dbReference type="RefSeq" id="WP_071858200.1">
    <property type="nucleotide sequence ID" value="NZ_JBHSHK010000008.1"/>
</dbReference>
<feature type="transmembrane region" description="Helical" evidence="5">
    <location>
        <begin position="36"/>
        <end position="64"/>
    </location>
</feature>
<dbReference type="PANTHER" id="PTHR43483:SF3">
    <property type="entry name" value="MEMBRANE TRANSPORTER PROTEIN HI_0806-RELATED"/>
    <property type="match status" value="1"/>
</dbReference>
<evidence type="ECO:0000256" key="2">
    <source>
        <dbReference type="ARBA" id="ARBA00022692"/>
    </source>
</evidence>
<feature type="transmembrane region" description="Helical" evidence="5">
    <location>
        <begin position="265"/>
        <end position="282"/>
    </location>
</feature>
<dbReference type="STRING" id="249189.RV04_GL002351"/>
<dbReference type="EMBL" id="JXKQ01000007">
    <property type="protein sequence ID" value="OJG45303.1"/>
    <property type="molecule type" value="Genomic_DNA"/>
</dbReference>
<gene>
    <name evidence="6" type="ORF">RV04_GL002351</name>
</gene>
<keyword evidence="3 5" id="KW-1133">Transmembrane helix</keyword>
<keyword evidence="4 5" id="KW-0472">Membrane</keyword>
<sequence>MVTILLGIYVALMVLHTVNMGSDLFKNRNNLGHGSWIVSGIIGFVTDFLDTLGIGSFAPTTLALDATKQLSSDRLLPGTLNVAHGIPVLVEAFIFTQVVDVSPVTLFSLVGAATIGAFIGSKFVTGLPEKKVQLWMGWALIVTAVLMFARQQGWIDILGADNTATALTGIKLIIGVVINFFLGALMTIGVGLYAPCMAMVYMLGLSPLVAFPVMMGSCAGLMPIASINFVKTGDYARKVSLAITIGGILGVIIAAKFVTGLNLEILTYIIIVVIIYTGITYIRKSMGTVAKAKA</sequence>
<dbReference type="Pfam" id="PF01925">
    <property type="entry name" value="TauE"/>
    <property type="match status" value="1"/>
</dbReference>
<dbReference type="PANTHER" id="PTHR43483">
    <property type="entry name" value="MEMBRANE TRANSPORTER PROTEIN HI_0806-RELATED"/>
    <property type="match status" value="1"/>
</dbReference>
<feature type="transmembrane region" description="Helical" evidence="5">
    <location>
        <begin position="239"/>
        <end position="259"/>
    </location>
</feature>
<proteinExistence type="inferred from homology"/>
<keyword evidence="2 5" id="KW-0812">Transmembrane</keyword>
<feature type="transmembrane region" description="Helical" evidence="5">
    <location>
        <begin position="170"/>
        <end position="194"/>
    </location>
</feature>
<name>A0A1L8TM53_9ENTE</name>
<feature type="transmembrane region" description="Helical" evidence="5">
    <location>
        <begin position="101"/>
        <end position="120"/>
    </location>
</feature>
<reference evidence="6 7" key="1">
    <citation type="submission" date="2014-12" db="EMBL/GenBank/DDBJ databases">
        <title>Draft genome sequences of 29 type strains of Enterococci.</title>
        <authorList>
            <person name="Zhong Z."/>
            <person name="Sun Z."/>
            <person name="Liu W."/>
            <person name="Zhang W."/>
            <person name="Zhang H."/>
        </authorList>
    </citation>
    <scope>NUCLEOTIDE SEQUENCE [LARGE SCALE GENOMIC DNA]</scope>
    <source>
        <strain evidence="6 7">DSM 17122</strain>
    </source>
</reference>
<keyword evidence="7" id="KW-1185">Reference proteome</keyword>